<dbReference type="InterPro" id="IPR002109">
    <property type="entry name" value="Glutaredoxin"/>
</dbReference>
<evidence type="ECO:0000313" key="3">
    <source>
        <dbReference type="EMBL" id="BAJ89660.1"/>
    </source>
</evidence>
<dbReference type="Pfam" id="PF23733">
    <property type="entry name" value="GRXCR1-2_C"/>
    <property type="match status" value="1"/>
</dbReference>
<dbReference type="PANTHER" id="PTHR45669:SF65">
    <property type="entry name" value="OS02G0748800 PROTEIN"/>
    <property type="match status" value="1"/>
</dbReference>
<sequence length="462" mass="50044">GRSHLPAPPPLRSRPAPCSPPRSPRLAIHSRLGWRHCSDLVHQSPCPHALREWIPCWIGRGYGSGADRGLDWLLDWVVGARWMGCTGSRHALRGGVRKSFGRSRSGPAAAGPAHHTVALKSSTLGSLSLDRDEDMMKWRADSFGGAAKGKATTPAPPPQPQLARRQRQVIGTPTKTPVREPEVINVWELMEGLDDNKNEEGAEDGRREQSPPGSPEFDPEVISAFRKALGEASPPQDYQGDGQCVKKREIQRFPGIVRARVSAFQQRIDAKLAKMARSPTPTPAPAPTSPPPSPPPQPRLPPPPDSHKKVVLYLTSLRGIRKTFEDCWATKSILQGYGVRIDERDLSLHGGFKDELHASLGCAGRLPQVFVDGEHLGGAEDVRRLHEAGELSGALEACEMALPTVGGKGAGLEACSGCGGVRFVPCEECSGSCKVFLEELDSFRRCPDCNENGLVRCPLCCL</sequence>
<evidence type="ECO:0000259" key="2">
    <source>
        <dbReference type="Pfam" id="PF00462"/>
    </source>
</evidence>
<organism evidence="3">
    <name type="scientific">Hordeum vulgare subsp. vulgare</name>
    <name type="common">Domesticated barley</name>
    <dbReference type="NCBI Taxonomy" id="112509"/>
    <lineage>
        <taxon>Eukaryota</taxon>
        <taxon>Viridiplantae</taxon>
        <taxon>Streptophyta</taxon>
        <taxon>Embryophyta</taxon>
        <taxon>Tracheophyta</taxon>
        <taxon>Spermatophyta</taxon>
        <taxon>Magnoliopsida</taxon>
        <taxon>Liliopsida</taxon>
        <taxon>Poales</taxon>
        <taxon>Poaceae</taxon>
        <taxon>BOP clade</taxon>
        <taxon>Pooideae</taxon>
        <taxon>Triticodae</taxon>
        <taxon>Triticeae</taxon>
        <taxon>Hordeinae</taxon>
        <taxon>Hordeum</taxon>
    </lineage>
</organism>
<feature type="region of interest" description="Disordered" evidence="1">
    <location>
        <begin position="275"/>
        <end position="307"/>
    </location>
</feature>
<protein>
    <submittedName>
        <fullName evidence="3">Predicted protein</fullName>
    </submittedName>
</protein>
<dbReference type="EMBL" id="AK358447">
    <property type="protein sequence ID" value="BAJ89660.1"/>
    <property type="molecule type" value="mRNA"/>
</dbReference>
<dbReference type="CDD" id="cd03031">
    <property type="entry name" value="GRX_GRX_like"/>
    <property type="match status" value="1"/>
</dbReference>
<dbReference type="Gene3D" id="3.40.30.10">
    <property type="entry name" value="Glutaredoxin"/>
    <property type="match status" value="1"/>
</dbReference>
<feature type="region of interest" description="Disordered" evidence="1">
    <location>
        <begin position="1"/>
        <end position="23"/>
    </location>
</feature>
<evidence type="ECO:0000256" key="1">
    <source>
        <dbReference type="SAM" id="MobiDB-lite"/>
    </source>
</evidence>
<proteinExistence type="evidence at transcript level"/>
<dbReference type="Pfam" id="PF00462">
    <property type="entry name" value="Glutaredoxin"/>
    <property type="match status" value="1"/>
</dbReference>
<feature type="region of interest" description="Disordered" evidence="1">
    <location>
        <begin position="144"/>
        <end position="219"/>
    </location>
</feature>
<feature type="compositionally biased region" description="Low complexity" evidence="1">
    <location>
        <begin position="144"/>
        <end position="153"/>
    </location>
</feature>
<dbReference type="EMBL" id="AK373048">
    <property type="protein sequence ID" value="BAK04245.1"/>
    <property type="molecule type" value="mRNA"/>
</dbReference>
<dbReference type="PANTHER" id="PTHR45669">
    <property type="entry name" value="GLUTAREDOXIN DOMAIN-CONTAINING CYSTEINE-RICH PROTEIN CG12206-RELATED"/>
    <property type="match status" value="1"/>
</dbReference>
<feature type="non-terminal residue" evidence="3">
    <location>
        <position position="1"/>
    </location>
</feature>
<feature type="domain" description="Glutaredoxin" evidence="2">
    <location>
        <begin position="311"/>
        <end position="375"/>
    </location>
</feature>
<feature type="compositionally biased region" description="Basic and acidic residues" evidence="1">
    <location>
        <begin position="194"/>
        <end position="209"/>
    </location>
</feature>
<dbReference type="AlphaFoldDB" id="F2D3I9"/>
<accession>F2D3I9</accession>
<dbReference type="SUPFAM" id="SSF52833">
    <property type="entry name" value="Thioredoxin-like"/>
    <property type="match status" value="1"/>
</dbReference>
<feature type="compositionally biased region" description="Pro residues" evidence="1">
    <location>
        <begin position="280"/>
        <end position="304"/>
    </location>
</feature>
<name>F2D3I9_HORVV</name>
<dbReference type="PROSITE" id="PS51354">
    <property type="entry name" value="GLUTAREDOXIN_2"/>
    <property type="match status" value="1"/>
</dbReference>
<dbReference type="InterPro" id="IPR036249">
    <property type="entry name" value="Thioredoxin-like_sf"/>
</dbReference>
<reference evidence="3" key="1">
    <citation type="journal article" date="2011" name="Plant Physiol.">
        <title>Comprehensive sequence analysis of 24,783 barley full-length cDNAs derived from 12 clone libraries.</title>
        <authorList>
            <person name="Matsumoto T."/>
            <person name="Tanaka T."/>
            <person name="Sakai H."/>
            <person name="Amano N."/>
            <person name="Kanamori H."/>
            <person name="Kurita K."/>
            <person name="Kikuta A."/>
            <person name="Kamiya K."/>
            <person name="Yamamoto M."/>
            <person name="Ikawa H."/>
            <person name="Fujii N."/>
            <person name="Hori K."/>
            <person name="Itoh T."/>
            <person name="Sato K."/>
        </authorList>
    </citation>
    <scope>NUCLEOTIDE SEQUENCE</scope>
    <source>
        <tissue evidence="3">Shoot</tissue>
    </source>
</reference>